<reference evidence="1" key="1">
    <citation type="journal article" date="2021" name="Proc. Natl. Acad. Sci. U.S.A.">
        <title>A Catalog of Tens of Thousands of Viruses from Human Metagenomes Reveals Hidden Associations with Chronic Diseases.</title>
        <authorList>
            <person name="Tisza M.J."/>
            <person name="Buck C.B."/>
        </authorList>
    </citation>
    <scope>NUCLEOTIDE SEQUENCE</scope>
    <source>
        <strain evidence="1">Ct3r22</strain>
    </source>
</reference>
<evidence type="ECO:0000313" key="1">
    <source>
        <dbReference type="EMBL" id="DAG00451.1"/>
    </source>
</evidence>
<name>A0A8S5V1F8_9CAUD</name>
<proteinExistence type="predicted"/>
<sequence>MIMNHLIKRIKGVDVQQMSKESNVIRHVKDPIRYPKVQCCYEGLAQVMIATQTNNMMNSLTEEMLKLIK</sequence>
<accession>A0A8S5V1F8</accession>
<dbReference type="EMBL" id="BK016180">
    <property type="protein sequence ID" value="DAG00451.1"/>
    <property type="molecule type" value="Genomic_DNA"/>
</dbReference>
<protein>
    <submittedName>
        <fullName evidence="1">Uncharacterized protein</fullName>
    </submittedName>
</protein>
<organism evidence="1">
    <name type="scientific">Siphoviridae sp. ct3r22</name>
    <dbReference type="NCBI Taxonomy" id="2825325"/>
    <lineage>
        <taxon>Viruses</taxon>
        <taxon>Duplodnaviria</taxon>
        <taxon>Heunggongvirae</taxon>
        <taxon>Uroviricota</taxon>
        <taxon>Caudoviricetes</taxon>
    </lineage>
</organism>